<keyword evidence="3" id="KW-1185">Reference proteome</keyword>
<comment type="caution">
    <text evidence="2">The sequence shown here is derived from an EMBL/GenBank/DDBJ whole genome shotgun (WGS) entry which is preliminary data.</text>
</comment>
<evidence type="ECO:0000313" key="2">
    <source>
        <dbReference type="EMBL" id="KAK4214383.1"/>
    </source>
</evidence>
<dbReference type="AlphaFoldDB" id="A0AAN6Y830"/>
<reference evidence="2" key="1">
    <citation type="journal article" date="2023" name="Mol. Phylogenet. Evol.">
        <title>Genome-scale phylogeny and comparative genomics of the fungal order Sordariales.</title>
        <authorList>
            <person name="Hensen N."/>
            <person name="Bonometti L."/>
            <person name="Westerberg I."/>
            <person name="Brannstrom I.O."/>
            <person name="Guillou S."/>
            <person name="Cros-Aarteil S."/>
            <person name="Calhoun S."/>
            <person name="Haridas S."/>
            <person name="Kuo A."/>
            <person name="Mondo S."/>
            <person name="Pangilinan J."/>
            <person name="Riley R."/>
            <person name="LaButti K."/>
            <person name="Andreopoulos B."/>
            <person name="Lipzen A."/>
            <person name="Chen C."/>
            <person name="Yan M."/>
            <person name="Daum C."/>
            <person name="Ng V."/>
            <person name="Clum A."/>
            <person name="Steindorff A."/>
            <person name="Ohm R.A."/>
            <person name="Martin F."/>
            <person name="Silar P."/>
            <person name="Natvig D.O."/>
            <person name="Lalanne C."/>
            <person name="Gautier V."/>
            <person name="Ament-Velasquez S.L."/>
            <person name="Kruys A."/>
            <person name="Hutchinson M.I."/>
            <person name="Powell A.J."/>
            <person name="Barry K."/>
            <person name="Miller A.N."/>
            <person name="Grigoriev I.V."/>
            <person name="Debuchy R."/>
            <person name="Gladieux P."/>
            <person name="Hiltunen Thoren M."/>
            <person name="Johannesson H."/>
        </authorList>
    </citation>
    <scope>NUCLEOTIDE SEQUENCE</scope>
    <source>
        <strain evidence="2">PSN293</strain>
    </source>
</reference>
<proteinExistence type="predicted"/>
<reference evidence="2" key="2">
    <citation type="submission" date="2023-05" db="EMBL/GenBank/DDBJ databases">
        <authorList>
            <consortium name="Lawrence Berkeley National Laboratory"/>
            <person name="Steindorff A."/>
            <person name="Hensen N."/>
            <person name="Bonometti L."/>
            <person name="Westerberg I."/>
            <person name="Brannstrom I.O."/>
            <person name="Guillou S."/>
            <person name="Cros-Aarteil S."/>
            <person name="Calhoun S."/>
            <person name="Haridas S."/>
            <person name="Kuo A."/>
            <person name="Mondo S."/>
            <person name="Pangilinan J."/>
            <person name="Riley R."/>
            <person name="Labutti K."/>
            <person name="Andreopoulos B."/>
            <person name="Lipzen A."/>
            <person name="Chen C."/>
            <person name="Yanf M."/>
            <person name="Daum C."/>
            <person name="Ng V."/>
            <person name="Clum A."/>
            <person name="Ohm R."/>
            <person name="Martin F."/>
            <person name="Silar P."/>
            <person name="Natvig D."/>
            <person name="Lalanne C."/>
            <person name="Gautier V."/>
            <person name="Ament-Velasquez S.L."/>
            <person name="Kruys A."/>
            <person name="Hutchinson M.I."/>
            <person name="Powell A.J."/>
            <person name="Barry K."/>
            <person name="Miller A.N."/>
            <person name="Grigoriev I.V."/>
            <person name="Debuchy R."/>
            <person name="Gladieux P."/>
            <person name="Thoren M.H."/>
            <person name="Johannesson H."/>
        </authorList>
    </citation>
    <scope>NUCLEOTIDE SEQUENCE</scope>
    <source>
        <strain evidence="2">PSN293</strain>
    </source>
</reference>
<organism evidence="2 3">
    <name type="scientific">Rhypophila decipiens</name>
    <dbReference type="NCBI Taxonomy" id="261697"/>
    <lineage>
        <taxon>Eukaryota</taxon>
        <taxon>Fungi</taxon>
        <taxon>Dikarya</taxon>
        <taxon>Ascomycota</taxon>
        <taxon>Pezizomycotina</taxon>
        <taxon>Sordariomycetes</taxon>
        <taxon>Sordariomycetidae</taxon>
        <taxon>Sordariales</taxon>
        <taxon>Naviculisporaceae</taxon>
        <taxon>Rhypophila</taxon>
    </lineage>
</organism>
<sequence length="278" mass="30766">MSESLKSTTRLMSEFMCATAQDANANSETTIRGYILAQVHSQLLACGPDSWAAPYLPVTKSGDTIWSVAKTTYVVTAWKPTTFSTVRQSGGWIVTQVQVSSVPVATWGTTEGFWVEVVTAPTVTSTDTGTGGRFILRRRRRRRRRRRSRAAEKKFDHGNLSEKGDDDWKKKPPPIEMDTEREKVEIGDGRVYHEMGSSCEAFELDAGDTEVQERTPPKKFGPEEEHVFVAKMKKNRPDSGGSNKSSKSWVTVATTDTSSSNDDHEPQIKRGGTGSEPS</sequence>
<accession>A0AAN6Y830</accession>
<name>A0AAN6Y830_9PEZI</name>
<dbReference type="Proteomes" id="UP001301769">
    <property type="component" value="Unassembled WGS sequence"/>
</dbReference>
<feature type="compositionally biased region" description="Basic residues" evidence="1">
    <location>
        <begin position="138"/>
        <end position="148"/>
    </location>
</feature>
<feature type="region of interest" description="Disordered" evidence="1">
    <location>
        <begin position="206"/>
        <end position="278"/>
    </location>
</feature>
<dbReference type="EMBL" id="MU858094">
    <property type="protein sequence ID" value="KAK4214383.1"/>
    <property type="molecule type" value="Genomic_DNA"/>
</dbReference>
<evidence type="ECO:0000313" key="3">
    <source>
        <dbReference type="Proteomes" id="UP001301769"/>
    </source>
</evidence>
<protein>
    <submittedName>
        <fullName evidence="2">Uncharacterized protein</fullName>
    </submittedName>
</protein>
<feature type="compositionally biased region" description="Polar residues" evidence="1">
    <location>
        <begin position="240"/>
        <end position="260"/>
    </location>
</feature>
<feature type="compositionally biased region" description="Basic and acidic residues" evidence="1">
    <location>
        <begin position="149"/>
        <end position="170"/>
    </location>
</feature>
<feature type="region of interest" description="Disordered" evidence="1">
    <location>
        <begin position="138"/>
        <end position="179"/>
    </location>
</feature>
<evidence type="ECO:0000256" key="1">
    <source>
        <dbReference type="SAM" id="MobiDB-lite"/>
    </source>
</evidence>
<feature type="compositionally biased region" description="Basic and acidic residues" evidence="1">
    <location>
        <begin position="211"/>
        <end position="228"/>
    </location>
</feature>
<gene>
    <name evidence="2" type="ORF">QBC37DRAFT_482281</name>
</gene>